<dbReference type="RefSeq" id="XP_047840876.1">
    <property type="nucleotide sequence ID" value="XM_047984901.1"/>
</dbReference>
<gene>
    <name evidence="1" type="ORF">JDV02_003737</name>
</gene>
<protein>
    <submittedName>
        <fullName evidence="1">Uncharacterized protein</fullName>
    </submittedName>
</protein>
<name>A0A9Q8QCZ8_9HYPO</name>
<evidence type="ECO:0000313" key="2">
    <source>
        <dbReference type="Proteomes" id="UP000829364"/>
    </source>
</evidence>
<dbReference type="Proteomes" id="UP000829364">
    <property type="component" value="Chromosome 3"/>
</dbReference>
<reference evidence="1" key="1">
    <citation type="submission" date="2021-11" db="EMBL/GenBank/DDBJ databases">
        <title>Purpureocillium_takamizusanense_genome.</title>
        <authorList>
            <person name="Nguyen N.-H."/>
        </authorList>
    </citation>
    <scope>NUCLEOTIDE SEQUENCE</scope>
    <source>
        <strain evidence="1">PT3</strain>
    </source>
</reference>
<organism evidence="1 2">
    <name type="scientific">Purpureocillium takamizusanense</name>
    <dbReference type="NCBI Taxonomy" id="2060973"/>
    <lineage>
        <taxon>Eukaryota</taxon>
        <taxon>Fungi</taxon>
        <taxon>Dikarya</taxon>
        <taxon>Ascomycota</taxon>
        <taxon>Pezizomycotina</taxon>
        <taxon>Sordariomycetes</taxon>
        <taxon>Hypocreomycetidae</taxon>
        <taxon>Hypocreales</taxon>
        <taxon>Ophiocordycipitaceae</taxon>
        <taxon>Purpureocillium</taxon>
    </lineage>
</organism>
<sequence length="91" mass="9575">MPFTQSIAQCRQRLLGSLCDTIRGDVEGPCTTAGTRPDIRLRVMSATALSVDTANDTSRGGGIRGSTTAQPFATARISLSATLLDDHVAPR</sequence>
<proteinExistence type="predicted"/>
<evidence type="ECO:0000313" key="1">
    <source>
        <dbReference type="EMBL" id="UNI17395.1"/>
    </source>
</evidence>
<dbReference type="EMBL" id="CP086356">
    <property type="protein sequence ID" value="UNI17395.1"/>
    <property type="molecule type" value="Genomic_DNA"/>
</dbReference>
<accession>A0A9Q8QCZ8</accession>
<dbReference type="GeneID" id="72065693"/>
<dbReference type="AlphaFoldDB" id="A0A9Q8QCZ8"/>
<dbReference type="KEGG" id="ptkz:JDV02_003737"/>
<keyword evidence="2" id="KW-1185">Reference proteome</keyword>